<keyword evidence="2" id="KW-1185">Reference proteome</keyword>
<dbReference type="SUPFAM" id="SSF52266">
    <property type="entry name" value="SGNH hydrolase"/>
    <property type="match status" value="1"/>
</dbReference>
<name>A0ABU1Z8U7_9BURK</name>
<evidence type="ECO:0008006" key="3">
    <source>
        <dbReference type="Google" id="ProtNLM"/>
    </source>
</evidence>
<dbReference type="Gene3D" id="3.40.50.1110">
    <property type="entry name" value="SGNH hydrolase"/>
    <property type="match status" value="1"/>
</dbReference>
<dbReference type="InterPro" id="IPR036514">
    <property type="entry name" value="SGNH_hydro_sf"/>
</dbReference>
<protein>
    <recommendedName>
        <fullName evidence="3">SGNH hydrolase-type esterase domain-containing protein</fullName>
    </recommendedName>
</protein>
<dbReference type="EMBL" id="JAVDXQ010000003">
    <property type="protein sequence ID" value="MDR7297037.1"/>
    <property type="molecule type" value="Genomic_DNA"/>
</dbReference>
<dbReference type="Proteomes" id="UP001180536">
    <property type="component" value="Unassembled WGS sequence"/>
</dbReference>
<accession>A0ABU1Z8U7</accession>
<sequence length="321" mass="34434">MDHLACFTPADLLGRTPPDLGAFRWKLLAQGDSWFSNAAAKLNAHANLLQELVFKEKVAAVNCAGTGNALSHMVDLEASADFVRLLTGTDAPVWDGVLLSMGGNDLIAAARTPAQNWNGEPIPLELRLLRHQTEWGPPSAGVARYFSEPGWATYAEYLRTNVKHLLSLRDQGPSAGKPVFMHCYAVPMPRPAGAESNDDLGAASGPWLYPALKAYGVPAADWAAVSRLMVFHLAQLLKGMAADKATFTGLFVFDSTTVPLALAAPGSTGISGDWHNEIHLNHSGCFKIARAWSEAIEMVLEGKHLIQPTPSRKGRGSSSNS</sequence>
<gene>
    <name evidence="1" type="ORF">J2X16_002384</name>
</gene>
<organism evidence="1 2">
    <name type="scientific">Pelomonas aquatica</name>
    <dbReference type="NCBI Taxonomy" id="431058"/>
    <lineage>
        <taxon>Bacteria</taxon>
        <taxon>Pseudomonadati</taxon>
        <taxon>Pseudomonadota</taxon>
        <taxon>Betaproteobacteria</taxon>
        <taxon>Burkholderiales</taxon>
        <taxon>Sphaerotilaceae</taxon>
        <taxon>Roseateles</taxon>
    </lineage>
</organism>
<comment type="caution">
    <text evidence="1">The sequence shown here is derived from an EMBL/GenBank/DDBJ whole genome shotgun (WGS) entry which is preliminary data.</text>
</comment>
<evidence type="ECO:0000313" key="1">
    <source>
        <dbReference type="EMBL" id="MDR7297037.1"/>
    </source>
</evidence>
<dbReference type="RefSeq" id="WP_310344810.1">
    <property type="nucleotide sequence ID" value="NZ_JAVDXQ010000003.1"/>
</dbReference>
<proteinExistence type="predicted"/>
<reference evidence="1 2" key="1">
    <citation type="submission" date="2023-07" db="EMBL/GenBank/DDBJ databases">
        <title>Sorghum-associated microbial communities from plants grown in Nebraska, USA.</title>
        <authorList>
            <person name="Schachtman D."/>
        </authorList>
    </citation>
    <scope>NUCLEOTIDE SEQUENCE [LARGE SCALE GENOMIC DNA]</scope>
    <source>
        <strain evidence="1 2">BE310</strain>
    </source>
</reference>
<evidence type="ECO:0000313" key="2">
    <source>
        <dbReference type="Proteomes" id="UP001180536"/>
    </source>
</evidence>